<feature type="non-terminal residue" evidence="1">
    <location>
        <position position="1"/>
    </location>
</feature>
<dbReference type="OrthoDB" id="1431481at2759"/>
<sequence length="59" mass="6663">MAPHKINLCHSLREGNNSTDYIVKLGPNSRMTFQVIHHALKGLQPLPLVDVVEISFLRL</sequence>
<proteinExistence type="predicted"/>
<dbReference type="EMBL" id="QJKJ01007624">
    <property type="protein sequence ID" value="RDX82498.1"/>
    <property type="molecule type" value="Genomic_DNA"/>
</dbReference>
<dbReference type="Proteomes" id="UP000257109">
    <property type="component" value="Unassembled WGS sequence"/>
</dbReference>
<gene>
    <name evidence="1" type="ORF">CR513_36701</name>
</gene>
<dbReference type="AlphaFoldDB" id="A0A371FW06"/>
<keyword evidence="2" id="KW-1185">Reference proteome</keyword>
<protein>
    <submittedName>
        <fullName evidence="1">Uncharacterized protein</fullName>
    </submittedName>
</protein>
<comment type="caution">
    <text evidence="1">The sequence shown here is derived from an EMBL/GenBank/DDBJ whole genome shotgun (WGS) entry which is preliminary data.</text>
</comment>
<accession>A0A371FW06</accession>
<reference evidence="1" key="1">
    <citation type="submission" date="2018-05" db="EMBL/GenBank/DDBJ databases">
        <title>Draft genome of Mucuna pruriens seed.</title>
        <authorList>
            <person name="Nnadi N.E."/>
            <person name="Vos R."/>
            <person name="Hasami M.H."/>
            <person name="Devisetty U.K."/>
            <person name="Aguiy J.C."/>
        </authorList>
    </citation>
    <scope>NUCLEOTIDE SEQUENCE [LARGE SCALE GENOMIC DNA]</scope>
    <source>
        <strain evidence="1">JCA_2017</strain>
    </source>
</reference>
<organism evidence="1 2">
    <name type="scientific">Mucuna pruriens</name>
    <name type="common">Velvet bean</name>
    <name type="synonym">Dolichos pruriens</name>
    <dbReference type="NCBI Taxonomy" id="157652"/>
    <lineage>
        <taxon>Eukaryota</taxon>
        <taxon>Viridiplantae</taxon>
        <taxon>Streptophyta</taxon>
        <taxon>Embryophyta</taxon>
        <taxon>Tracheophyta</taxon>
        <taxon>Spermatophyta</taxon>
        <taxon>Magnoliopsida</taxon>
        <taxon>eudicotyledons</taxon>
        <taxon>Gunneridae</taxon>
        <taxon>Pentapetalae</taxon>
        <taxon>rosids</taxon>
        <taxon>fabids</taxon>
        <taxon>Fabales</taxon>
        <taxon>Fabaceae</taxon>
        <taxon>Papilionoideae</taxon>
        <taxon>50 kb inversion clade</taxon>
        <taxon>NPAAA clade</taxon>
        <taxon>indigoferoid/millettioid clade</taxon>
        <taxon>Phaseoleae</taxon>
        <taxon>Mucuna</taxon>
    </lineage>
</organism>
<name>A0A371FW06_MUCPR</name>
<evidence type="ECO:0000313" key="1">
    <source>
        <dbReference type="EMBL" id="RDX82498.1"/>
    </source>
</evidence>
<evidence type="ECO:0000313" key="2">
    <source>
        <dbReference type="Proteomes" id="UP000257109"/>
    </source>
</evidence>